<proteinExistence type="predicted"/>
<protein>
    <submittedName>
        <fullName evidence="1">Uncharacterized protein</fullName>
    </submittedName>
</protein>
<dbReference type="Proteomes" id="UP000823613">
    <property type="component" value="Unassembled WGS sequence"/>
</dbReference>
<gene>
    <name evidence="1" type="ORF">IAC58_02930</name>
</gene>
<dbReference type="EMBL" id="JADIMY010000063">
    <property type="protein sequence ID" value="MBO8427494.1"/>
    <property type="molecule type" value="Genomic_DNA"/>
</dbReference>
<evidence type="ECO:0000313" key="2">
    <source>
        <dbReference type="Proteomes" id="UP000823613"/>
    </source>
</evidence>
<name>A0A9D9DGY5_9BACL</name>
<comment type="caution">
    <text evidence="1">The sequence shown here is derived from an EMBL/GenBank/DDBJ whole genome shotgun (WGS) entry which is preliminary data.</text>
</comment>
<sequence>MKDRKLTNNDIVWLLALGYLKQDLPQIAYSYSKIECYSVNSKNKKKKEIKPSTIIRKIGKKQFLSMLGRASFHHSTSYNYNDKLSYEVVDNIPMFTDIPNEFFKYFKF</sequence>
<evidence type="ECO:0000313" key="1">
    <source>
        <dbReference type="EMBL" id="MBO8427494.1"/>
    </source>
</evidence>
<accession>A0A9D9DGY5</accession>
<reference evidence="1" key="1">
    <citation type="submission" date="2020-10" db="EMBL/GenBank/DDBJ databases">
        <authorList>
            <person name="Gilroy R."/>
        </authorList>
    </citation>
    <scope>NUCLEOTIDE SEQUENCE</scope>
    <source>
        <strain evidence="1">11159</strain>
    </source>
</reference>
<dbReference type="AlphaFoldDB" id="A0A9D9DGY5"/>
<organism evidence="1 2">
    <name type="scientific">Candidatus Onthovivens merdipullorum</name>
    <dbReference type="NCBI Taxonomy" id="2840889"/>
    <lineage>
        <taxon>Bacteria</taxon>
        <taxon>Bacillati</taxon>
        <taxon>Bacillota</taxon>
        <taxon>Bacilli</taxon>
        <taxon>Bacillales</taxon>
        <taxon>Candidatus Onthovivens</taxon>
    </lineage>
</organism>
<reference evidence="1" key="2">
    <citation type="journal article" date="2021" name="PeerJ">
        <title>Extensive microbial diversity within the chicken gut microbiome revealed by metagenomics and culture.</title>
        <authorList>
            <person name="Gilroy R."/>
            <person name="Ravi A."/>
            <person name="Getino M."/>
            <person name="Pursley I."/>
            <person name="Horton D.L."/>
            <person name="Alikhan N.F."/>
            <person name="Baker D."/>
            <person name="Gharbi K."/>
            <person name="Hall N."/>
            <person name="Watson M."/>
            <person name="Adriaenssens E.M."/>
            <person name="Foster-Nyarko E."/>
            <person name="Jarju S."/>
            <person name="Secka A."/>
            <person name="Antonio M."/>
            <person name="Oren A."/>
            <person name="Chaudhuri R.R."/>
            <person name="La Ragione R."/>
            <person name="Hildebrand F."/>
            <person name="Pallen M.J."/>
        </authorList>
    </citation>
    <scope>NUCLEOTIDE SEQUENCE</scope>
    <source>
        <strain evidence="1">11159</strain>
    </source>
</reference>